<keyword evidence="11" id="KW-0969">Cilium</keyword>
<keyword evidence="12" id="KW-1185">Reference proteome</keyword>
<gene>
    <name evidence="11" type="primary">flgM</name>
    <name evidence="11" type="ORF">V4F39_07115</name>
</gene>
<dbReference type="InterPro" id="IPR007412">
    <property type="entry name" value="FlgM"/>
</dbReference>
<proteinExistence type="inferred from homology"/>
<evidence type="ECO:0000256" key="4">
    <source>
        <dbReference type="ARBA" id="ARBA00022795"/>
    </source>
</evidence>
<keyword evidence="11" id="KW-0282">Flagellum</keyword>
<accession>A0AAW9QE26</accession>
<evidence type="ECO:0000313" key="11">
    <source>
        <dbReference type="EMBL" id="MEF7613677.1"/>
    </source>
</evidence>
<keyword evidence="3" id="KW-0678">Repressor</keyword>
<evidence type="ECO:0000256" key="2">
    <source>
        <dbReference type="ARBA" id="ARBA00017823"/>
    </source>
</evidence>
<evidence type="ECO:0000256" key="7">
    <source>
        <dbReference type="ARBA" id="ARBA00024739"/>
    </source>
</evidence>
<dbReference type="InterPro" id="IPR031316">
    <property type="entry name" value="FlgM_C"/>
</dbReference>
<keyword evidence="11" id="KW-0966">Cell projection</keyword>
<dbReference type="GO" id="GO:0044781">
    <property type="term" value="P:bacterial-type flagellum organization"/>
    <property type="evidence" value="ECO:0007669"/>
    <property type="project" value="UniProtKB-KW"/>
</dbReference>
<organism evidence="11 12">
    <name type="scientific">Aquincola agrisoli</name>
    <dbReference type="NCBI Taxonomy" id="3119538"/>
    <lineage>
        <taxon>Bacteria</taxon>
        <taxon>Pseudomonadati</taxon>
        <taxon>Pseudomonadota</taxon>
        <taxon>Betaproteobacteria</taxon>
        <taxon>Burkholderiales</taxon>
        <taxon>Sphaerotilaceae</taxon>
        <taxon>Aquincola</taxon>
    </lineage>
</organism>
<keyword evidence="6" id="KW-0804">Transcription</keyword>
<keyword evidence="4" id="KW-1005">Bacterial flagellum biogenesis</keyword>
<name>A0AAW9QE26_9BURK</name>
<feature type="region of interest" description="Disordered" evidence="9">
    <location>
        <begin position="1"/>
        <end position="48"/>
    </location>
</feature>
<evidence type="ECO:0000256" key="8">
    <source>
        <dbReference type="ARBA" id="ARBA00030117"/>
    </source>
</evidence>
<evidence type="ECO:0000256" key="1">
    <source>
        <dbReference type="ARBA" id="ARBA00005322"/>
    </source>
</evidence>
<sequence>MKIGSLENKALTPLAGERTPAPAAKTEKSAPESSTQVTLSPTATSLGDTGAEFDAAKVERISAAIRDGKFQVNAEAIADKLISNAQELLNRNAR</sequence>
<comment type="similarity">
    <text evidence="1">Belongs to the FlgM family.</text>
</comment>
<dbReference type="Pfam" id="PF04316">
    <property type="entry name" value="FlgM"/>
    <property type="match status" value="1"/>
</dbReference>
<evidence type="ECO:0000256" key="5">
    <source>
        <dbReference type="ARBA" id="ARBA00023015"/>
    </source>
</evidence>
<dbReference type="NCBIfam" id="TIGR03824">
    <property type="entry name" value="FlgM_jcvi"/>
    <property type="match status" value="1"/>
</dbReference>
<dbReference type="GO" id="GO:0045892">
    <property type="term" value="P:negative regulation of DNA-templated transcription"/>
    <property type="evidence" value="ECO:0007669"/>
    <property type="project" value="InterPro"/>
</dbReference>
<feature type="compositionally biased region" description="Polar residues" evidence="9">
    <location>
        <begin position="31"/>
        <end position="47"/>
    </location>
</feature>
<feature type="domain" description="Anti-sigma-28 factor FlgM C-terminal" evidence="10">
    <location>
        <begin position="36"/>
        <end position="82"/>
    </location>
</feature>
<evidence type="ECO:0000313" key="12">
    <source>
        <dbReference type="Proteomes" id="UP001336250"/>
    </source>
</evidence>
<dbReference type="InterPro" id="IPR035890">
    <property type="entry name" value="Anti-sigma-28_factor_FlgM_sf"/>
</dbReference>
<evidence type="ECO:0000256" key="3">
    <source>
        <dbReference type="ARBA" id="ARBA00022491"/>
    </source>
</evidence>
<protein>
    <recommendedName>
        <fullName evidence="2">Negative regulator of flagellin synthesis</fullName>
    </recommendedName>
    <alternativeName>
        <fullName evidence="8">Anti-sigma-28 factor</fullName>
    </alternativeName>
</protein>
<reference evidence="11 12" key="1">
    <citation type="submission" date="2024-02" db="EMBL/GenBank/DDBJ databases">
        <title>Genome sequence of Aquincola sp. MAHUQ-54.</title>
        <authorList>
            <person name="Huq M.A."/>
        </authorList>
    </citation>
    <scope>NUCLEOTIDE SEQUENCE [LARGE SCALE GENOMIC DNA]</scope>
    <source>
        <strain evidence="11 12">MAHUQ-54</strain>
    </source>
</reference>
<comment type="caution">
    <text evidence="11">The sequence shown here is derived from an EMBL/GenBank/DDBJ whole genome shotgun (WGS) entry which is preliminary data.</text>
</comment>
<dbReference type="RefSeq" id="WP_332288618.1">
    <property type="nucleotide sequence ID" value="NZ_JAZIBG010000019.1"/>
</dbReference>
<evidence type="ECO:0000259" key="10">
    <source>
        <dbReference type="Pfam" id="PF04316"/>
    </source>
</evidence>
<dbReference type="EMBL" id="JAZIBG010000019">
    <property type="protein sequence ID" value="MEF7613677.1"/>
    <property type="molecule type" value="Genomic_DNA"/>
</dbReference>
<keyword evidence="5" id="KW-0805">Transcription regulation</keyword>
<evidence type="ECO:0000256" key="6">
    <source>
        <dbReference type="ARBA" id="ARBA00023163"/>
    </source>
</evidence>
<comment type="function">
    <text evidence="7">Responsible for the coupling of flagellin expression to flagellar assembly by preventing expression of the flagellin genes when a component of the middle class of proteins is defective. It negatively regulates flagellar genes by inhibiting the activity of FliA by directly binding to FliA.</text>
</comment>
<dbReference type="SUPFAM" id="SSF101498">
    <property type="entry name" value="Anti-sigma factor FlgM"/>
    <property type="match status" value="1"/>
</dbReference>
<evidence type="ECO:0000256" key="9">
    <source>
        <dbReference type="SAM" id="MobiDB-lite"/>
    </source>
</evidence>
<dbReference type="Proteomes" id="UP001336250">
    <property type="component" value="Unassembled WGS sequence"/>
</dbReference>
<dbReference type="AlphaFoldDB" id="A0AAW9QE26"/>